<comment type="caution">
    <text evidence="1">The sequence shown here is derived from an EMBL/GenBank/DDBJ whole genome shotgun (WGS) entry which is preliminary data.</text>
</comment>
<protein>
    <submittedName>
        <fullName evidence="1">Uncharacterized protein</fullName>
    </submittedName>
</protein>
<evidence type="ECO:0000313" key="2">
    <source>
        <dbReference type="Proteomes" id="UP000297407"/>
    </source>
</evidence>
<dbReference type="OrthoDB" id="1353210at2"/>
<evidence type="ECO:0000313" key="1">
    <source>
        <dbReference type="EMBL" id="TGD59280.1"/>
    </source>
</evidence>
<accession>A0A4Z0LBP3</accession>
<proteinExistence type="predicted"/>
<keyword evidence="2" id="KW-1185">Reference proteome</keyword>
<sequence>MAFGQDKTNANNPDMLTHISRKGIYQIKYNKKHWQKEEGETKWDADFHDTYNLLAAYFIEYDYYLAEKDLKATIKEQFKDLGKMKDLKLYDKKINGMKVHYFELNLEYQGFWYAYQGFIYNGKGGSMEVHFGVQQEGLKQYQEYIDEFCNGITIIE</sequence>
<dbReference type="AlphaFoldDB" id="A0A4Z0LBP3"/>
<dbReference type="Proteomes" id="UP000297407">
    <property type="component" value="Unassembled WGS sequence"/>
</dbReference>
<organism evidence="1 2">
    <name type="scientific">Flavobacterium humi</name>
    <dbReference type="NCBI Taxonomy" id="2562683"/>
    <lineage>
        <taxon>Bacteria</taxon>
        <taxon>Pseudomonadati</taxon>
        <taxon>Bacteroidota</taxon>
        <taxon>Flavobacteriia</taxon>
        <taxon>Flavobacteriales</taxon>
        <taxon>Flavobacteriaceae</taxon>
        <taxon>Flavobacterium</taxon>
    </lineage>
</organism>
<reference evidence="1 2" key="1">
    <citation type="submission" date="2019-04" db="EMBL/GenBank/DDBJ databases">
        <title>Flavobacterium sp. strain DS2-A Genome sequencing and assembly.</title>
        <authorList>
            <person name="Kim I."/>
        </authorList>
    </citation>
    <scope>NUCLEOTIDE SEQUENCE [LARGE SCALE GENOMIC DNA]</scope>
    <source>
        <strain evidence="1 2">DS2-A</strain>
    </source>
</reference>
<gene>
    <name evidence="1" type="ORF">E4635_03345</name>
</gene>
<name>A0A4Z0LBP3_9FLAO</name>
<dbReference type="EMBL" id="SRLH01000002">
    <property type="protein sequence ID" value="TGD59280.1"/>
    <property type="molecule type" value="Genomic_DNA"/>
</dbReference>